<dbReference type="eggNOG" id="ENOG502S25F">
    <property type="taxonomic scope" value="Eukaryota"/>
</dbReference>
<gene>
    <name evidence="2" type="ORF">AMTR_s00012p00118890</name>
</gene>
<dbReference type="AlphaFoldDB" id="W1PCY5"/>
<organism evidence="2 3">
    <name type="scientific">Amborella trichopoda</name>
    <dbReference type="NCBI Taxonomy" id="13333"/>
    <lineage>
        <taxon>Eukaryota</taxon>
        <taxon>Viridiplantae</taxon>
        <taxon>Streptophyta</taxon>
        <taxon>Embryophyta</taxon>
        <taxon>Tracheophyta</taxon>
        <taxon>Spermatophyta</taxon>
        <taxon>Magnoliopsida</taxon>
        <taxon>Amborellales</taxon>
        <taxon>Amborellaceae</taxon>
        <taxon>Amborella</taxon>
    </lineage>
</organism>
<evidence type="ECO:0000313" key="3">
    <source>
        <dbReference type="Proteomes" id="UP000017836"/>
    </source>
</evidence>
<dbReference type="HOGENOM" id="CLU_779253_0_0_1"/>
<evidence type="ECO:0000313" key="2">
    <source>
        <dbReference type="EMBL" id="ERN07772.1"/>
    </source>
</evidence>
<feature type="region of interest" description="Disordered" evidence="1">
    <location>
        <begin position="223"/>
        <end position="270"/>
    </location>
</feature>
<dbReference type="OrthoDB" id="2016966at2759"/>
<reference evidence="3" key="1">
    <citation type="journal article" date="2013" name="Science">
        <title>The Amborella genome and the evolution of flowering plants.</title>
        <authorList>
            <consortium name="Amborella Genome Project"/>
        </authorList>
    </citation>
    <scope>NUCLEOTIDE SEQUENCE [LARGE SCALE GENOMIC DNA]</scope>
</reference>
<feature type="compositionally biased region" description="Basic residues" evidence="1">
    <location>
        <begin position="232"/>
        <end position="255"/>
    </location>
</feature>
<protein>
    <submittedName>
        <fullName evidence="2">Uncharacterized protein</fullName>
    </submittedName>
</protein>
<accession>W1PCY5</accession>
<name>W1PCY5_AMBTC</name>
<sequence length="356" mass="39711">MDTLSSCIETAPKDFEFNLDLSRLACDLTSLHMGQKLDAESIGESAELEHHEEYNIVTGNSNLLTEELRFPLDKGLVNQDLEGLGLDCNGFQEPTELSQLDNEIMHHDKTKHLDGTTNEVGQVPQTEAGQIVESTSMIRKGLNKCATFPCSQMLLLSPIQVNKKDGMQGPSHPGETSLSYSARSSSLPTDFKLVSAMKGGREQQGISPKLKLAVKWAPDVYEPTPTSLSHTVRNHQRAKPKKKDHNKNKHGKGKSSRGSGSDKKQHYHRRSTGYNEFRCIRLQAPIPFGERVIENLDFPRKLVELTEIRDVQERREDPLETNEVADFAVSSQDSKCGSSFLRQVFGKVHLPFAEAT</sequence>
<dbReference type="KEGG" id="atr:18436003"/>
<evidence type="ECO:0000256" key="1">
    <source>
        <dbReference type="SAM" id="MobiDB-lite"/>
    </source>
</evidence>
<dbReference type="PANTHER" id="PTHR34952:SF2">
    <property type="entry name" value="OS05G0113500 PROTEIN"/>
    <property type="match status" value="1"/>
</dbReference>
<keyword evidence="3" id="KW-1185">Reference proteome</keyword>
<dbReference type="EMBL" id="KI393609">
    <property type="protein sequence ID" value="ERN07772.1"/>
    <property type="molecule type" value="Genomic_DNA"/>
</dbReference>
<proteinExistence type="predicted"/>
<feature type="region of interest" description="Disordered" evidence="1">
    <location>
        <begin position="164"/>
        <end position="183"/>
    </location>
</feature>
<dbReference type="Gramene" id="ERN07772">
    <property type="protein sequence ID" value="ERN07772"/>
    <property type="gene ID" value="AMTR_s00012p00118890"/>
</dbReference>
<dbReference type="PANTHER" id="PTHR34952">
    <property type="entry name" value="OS05G0113500 PROTEIN"/>
    <property type="match status" value="1"/>
</dbReference>
<dbReference type="Proteomes" id="UP000017836">
    <property type="component" value="Unassembled WGS sequence"/>
</dbReference>